<evidence type="ECO:0000313" key="2">
    <source>
        <dbReference type="EMBL" id="RKP38972.1"/>
    </source>
</evidence>
<evidence type="ECO:0000256" key="1">
    <source>
        <dbReference type="ARBA" id="ARBA00022729"/>
    </source>
</evidence>
<dbReference type="SUPFAM" id="SSF50685">
    <property type="entry name" value="Barwin-like endoglucanases"/>
    <property type="match status" value="1"/>
</dbReference>
<dbReference type="AlphaFoldDB" id="A0A4Q0A113"/>
<sequence length="68" mass="7233">QFGDYSNATNSPTCGKCIRVYGPGGTVQAKLVDQCTYCSYGSIALSSSAYSVIADTSDRIIPVRWEGC</sequence>
<protein>
    <recommendedName>
        <fullName evidence="4">RlpA-like double-psi beta-barrel-protein domain-containing protein-containing protein</fullName>
    </recommendedName>
</protein>
<dbReference type="PANTHER" id="PTHR31836">
    <property type="match status" value="1"/>
</dbReference>
<feature type="non-terminal residue" evidence="2">
    <location>
        <position position="1"/>
    </location>
</feature>
<dbReference type="PANTHER" id="PTHR31836:SF21">
    <property type="entry name" value="EXPANSIN-LIKE PROTEIN 7"/>
    <property type="match status" value="1"/>
</dbReference>
<dbReference type="InterPro" id="IPR051477">
    <property type="entry name" value="Expansin_CellWall"/>
</dbReference>
<organism evidence="2 3">
    <name type="scientific">Dimargaris cristalligena</name>
    <dbReference type="NCBI Taxonomy" id="215637"/>
    <lineage>
        <taxon>Eukaryota</taxon>
        <taxon>Fungi</taxon>
        <taxon>Fungi incertae sedis</taxon>
        <taxon>Zoopagomycota</taxon>
        <taxon>Kickxellomycotina</taxon>
        <taxon>Dimargaritomycetes</taxon>
        <taxon>Dimargaritales</taxon>
        <taxon>Dimargaritaceae</taxon>
        <taxon>Dimargaris</taxon>
    </lineage>
</organism>
<dbReference type="EMBL" id="ML002311">
    <property type="protein sequence ID" value="RKP38972.1"/>
    <property type="molecule type" value="Genomic_DNA"/>
</dbReference>
<evidence type="ECO:0008006" key="4">
    <source>
        <dbReference type="Google" id="ProtNLM"/>
    </source>
</evidence>
<dbReference type="Gene3D" id="2.40.40.10">
    <property type="entry name" value="RlpA-like domain"/>
    <property type="match status" value="1"/>
</dbReference>
<reference evidence="3" key="1">
    <citation type="journal article" date="2018" name="Nat. Microbiol.">
        <title>Leveraging single-cell genomics to expand the fungal tree of life.</title>
        <authorList>
            <person name="Ahrendt S.R."/>
            <person name="Quandt C.A."/>
            <person name="Ciobanu D."/>
            <person name="Clum A."/>
            <person name="Salamov A."/>
            <person name="Andreopoulos B."/>
            <person name="Cheng J.F."/>
            <person name="Woyke T."/>
            <person name="Pelin A."/>
            <person name="Henrissat B."/>
            <person name="Reynolds N.K."/>
            <person name="Benny G.L."/>
            <person name="Smith M.E."/>
            <person name="James T.Y."/>
            <person name="Grigoriev I.V."/>
        </authorList>
    </citation>
    <scope>NUCLEOTIDE SEQUENCE [LARGE SCALE GENOMIC DNA]</scope>
    <source>
        <strain evidence="3">RSA 468</strain>
    </source>
</reference>
<dbReference type="InterPro" id="IPR036908">
    <property type="entry name" value="RlpA-like_sf"/>
</dbReference>
<gene>
    <name evidence="2" type="ORF">BJ085DRAFT_13831</name>
</gene>
<keyword evidence="1" id="KW-0732">Signal</keyword>
<dbReference type="STRING" id="215637.A0A4Q0A113"/>
<accession>A0A4Q0A113</accession>
<proteinExistence type="predicted"/>
<keyword evidence="3" id="KW-1185">Reference proteome</keyword>
<evidence type="ECO:0000313" key="3">
    <source>
        <dbReference type="Proteomes" id="UP000268162"/>
    </source>
</evidence>
<name>A0A4Q0A113_9FUNG</name>
<dbReference type="Proteomes" id="UP000268162">
    <property type="component" value="Unassembled WGS sequence"/>
</dbReference>